<evidence type="ECO:0000313" key="7">
    <source>
        <dbReference type="Proteomes" id="UP001571476"/>
    </source>
</evidence>
<evidence type="ECO:0000313" key="6">
    <source>
        <dbReference type="EMBL" id="MFA3835157.1"/>
    </source>
</evidence>
<dbReference type="Gene3D" id="3.50.50.60">
    <property type="entry name" value="FAD/NAD(P)-binding domain"/>
    <property type="match status" value="1"/>
</dbReference>
<sequence>MTLLGDAAHLMPPSGEGANLAMLDGAELGQTVAAYPDDFEAALSAYEEAMFPRSESEAADAHQLMALCLDDRAPHSLIDFLTG</sequence>
<dbReference type="InterPro" id="IPR036188">
    <property type="entry name" value="FAD/NAD-bd_sf"/>
</dbReference>
<evidence type="ECO:0000256" key="3">
    <source>
        <dbReference type="ARBA" id="ARBA00023002"/>
    </source>
</evidence>
<dbReference type="Pfam" id="PF01494">
    <property type="entry name" value="FAD_binding_3"/>
    <property type="match status" value="1"/>
</dbReference>
<gene>
    <name evidence="6" type="ORF">ACEG43_02990</name>
</gene>
<keyword evidence="4" id="KW-0503">Monooxygenase</keyword>
<comment type="caution">
    <text evidence="6">The sequence shown here is derived from an EMBL/GenBank/DDBJ whole genome shotgun (WGS) entry which is preliminary data.</text>
</comment>
<dbReference type="RefSeq" id="WP_372561179.1">
    <property type="nucleotide sequence ID" value="NZ_JBGOSP010000001.1"/>
</dbReference>
<keyword evidence="7" id="KW-1185">Reference proteome</keyword>
<dbReference type="PANTHER" id="PTHR46972:SF1">
    <property type="entry name" value="FAD DEPENDENT OXIDOREDUCTASE DOMAIN-CONTAINING PROTEIN"/>
    <property type="match status" value="1"/>
</dbReference>
<evidence type="ECO:0000256" key="4">
    <source>
        <dbReference type="ARBA" id="ARBA00023033"/>
    </source>
</evidence>
<dbReference type="PANTHER" id="PTHR46972">
    <property type="entry name" value="MONOOXYGENASE ASQM-RELATED"/>
    <property type="match status" value="1"/>
</dbReference>
<keyword evidence="3" id="KW-0560">Oxidoreductase</keyword>
<dbReference type="Proteomes" id="UP001571476">
    <property type="component" value="Unassembled WGS sequence"/>
</dbReference>
<accession>A0ABV4SB33</accession>
<name>A0ABV4SB33_9ACTN</name>
<dbReference type="SUPFAM" id="SSF51905">
    <property type="entry name" value="FAD/NAD(P)-binding domain"/>
    <property type="match status" value="1"/>
</dbReference>
<protein>
    <submittedName>
        <fullName evidence="6">FAD-dependent oxidoreductase</fullName>
    </submittedName>
</protein>
<keyword evidence="2" id="KW-0274">FAD</keyword>
<keyword evidence="1" id="KW-0285">Flavoprotein</keyword>
<dbReference type="EMBL" id="JBGOSP010000001">
    <property type="protein sequence ID" value="MFA3835157.1"/>
    <property type="molecule type" value="Genomic_DNA"/>
</dbReference>
<dbReference type="InterPro" id="IPR002938">
    <property type="entry name" value="FAD-bd"/>
</dbReference>
<evidence type="ECO:0000256" key="2">
    <source>
        <dbReference type="ARBA" id="ARBA00022827"/>
    </source>
</evidence>
<organism evidence="6 7">
    <name type="scientific">Streptomyces aureus</name>
    <dbReference type="NCBI Taxonomy" id="193461"/>
    <lineage>
        <taxon>Bacteria</taxon>
        <taxon>Bacillati</taxon>
        <taxon>Actinomycetota</taxon>
        <taxon>Actinomycetes</taxon>
        <taxon>Kitasatosporales</taxon>
        <taxon>Streptomycetaceae</taxon>
        <taxon>Streptomyces</taxon>
    </lineage>
</organism>
<feature type="domain" description="FAD-binding" evidence="5">
    <location>
        <begin position="3"/>
        <end position="48"/>
    </location>
</feature>
<reference evidence="6 7" key="1">
    <citation type="submission" date="2024-08" db="EMBL/GenBank/DDBJ databases">
        <title>Genome sequence of Streptomyces aureus CACIA-1.46HGO.</title>
        <authorList>
            <person name="Evangelista-Martinez Z."/>
        </authorList>
    </citation>
    <scope>NUCLEOTIDE SEQUENCE [LARGE SCALE GENOMIC DNA]</scope>
    <source>
        <strain evidence="6 7">CACIA-1.46HGO</strain>
    </source>
</reference>
<proteinExistence type="predicted"/>
<evidence type="ECO:0000256" key="1">
    <source>
        <dbReference type="ARBA" id="ARBA00022630"/>
    </source>
</evidence>
<evidence type="ECO:0000259" key="5">
    <source>
        <dbReference type="Pfam" id="PF01494"/>
    </source>
</evidence>